<dbReference type="NCBIfam" id="NF008602">
    <property type="entry name" value="PRK11570.1"/>
    <property type="match status" value="1"/>
</dbReference>
<name>A0A120ANG1_PSESY</name>
<dbReference type="InterPro" id="IPR046357">
    <property type="entry name" value="PPIase_dom_sf"/>
</dbReference>
<evidence type="ECO:0000259" key="9">
    <source>
        <dbReference type="PROSITE" id="PS50059"/>
    </source>
</evidence>
<dbReference type="PANTHER" id="PTHR43811:SF23">
    <property type="entry name" value="FKBP-TYPE 22 KDA PEPTIDYL-PROLYL CIS-TRANS ISOMERASE"/>
    <property type="match status" value="1"/>
</dbReference>
<sequence length="256" mass="26770">MKQHRLAAAIALVGLVLAGCDKQASTVELKTPAQKASYGIGLNMGKSLAQEGMDDLDSKAVALGIEDAVGKKDQKLKDEELVEAFSALQKRSEERLAKMSEEASAAGKKFLEENGKKDGVVTTASGLQYQIIKKADGAQPKPTDVVTVHYEGKLIDGKVFDSSVERGSPIDLPVGGVIPGWVEGLQLMHVGEKIKLFIPSDLAYGAQSPSPAIPANSVLVFDLELLGIKDPAAAPTPGADADEEEAAPAASAPAKK</sequence>
<reference evidence="10" key="2">
    <citation type="submission" date="2021-04" db="EMBL/GenBank/DDBJ databases">
        <title>Genome Sequence and Comparative Genome Analysis of Pseudomonas syringae pv. syringae strains EC33 and LMG5496 isolated from Citrus plants from Tunisia and Greece.</title>
        <authorList>
            <person name="Abdellatif E."/>
            <person name="Baeyen S."/>
        </authorList>
    </citation>
    <scope>NUCLEOTIDE SEQUENCE</scope>
    <source>
        <strain evidence="10">LMG 5496</strain>
    </source>
</reference>
<dbReference type="AlphaFoldDB" id="A0A120ANG1"/>
<feature type="domain" description="PPIase FKBP-type" evidence="9">
    <location>
        <begin position="143"/>
        <end position="229"/>
    </location>
</feature>
<dbReference type="PROSITE" id="PS51257">
    <property type="entry name" value="PROKAR_LIPOPROTEIN"/>
    <property type="match status" value="1"/>
</dbReference>
<dbReference type="PANTHER" id="PTHR43811">
    <property type="entry name" value="FKBP-TYPE PEPTIDYL-PROLYL CIS-TRANS ISOMERASE FKPA"/>
    <property type="match status" value="1"/>
</dbReference>
<dbReference type="Gene3D" id="3.10.50.40">
    <property type="match status" value="1"/>
</dbReference>
<evidence type="ECO:0000256" key="6">
    <source>
        <dbReference type="RuleBase" id="RU003915"/>
    </source>
</evidence>
<evidence type="ECO:0000256" key="2">
    <source>
        <dbReference type="ARBA" id="ARBA00006577"/>
    </source>
</evidence>
<dbReference type="GO" id="GO:0003755">
    <property type="term" value="F:peptidyl-prolyl cis-trans isomerase activity"/>
    <property type="evidence" value="ECO:0007669"/>
    <property type="project" value="UniProtKB-UniRule"/>
</dbReference>
<dbReference type="GeneID" id="65074630"/>
<evidence type="ECO:0000256" key="3">
    <source>
        <dbReference type="ARBA" id="ARBA00023110"/>
    </source>
</evidence>
<keyword evidence="3 5" id="KW-0697">Rotamase</keyword>
<evidence type="ECO:0000256" key="4">
    <source>
        <dbReference type="ARBA" id="ARBA00023235"/>
    </source>
</evidence>
<organism evidence="10 13">
    <name type="scientific">Pseudomonas syringae pv. syringae</name>
    <dbReference type="NCBI Taxonomy" id="321"/>
    <lineage>
        <taxon>Bacteria</taxon>
        <taxon>Pseudomonadati</taxon>
        <taxon>Pseudomonadota</taxon>
        <taxon>Gammaproteobacteria</taxon>
        <taxon>Pseudomonadales</taxon>
        <taxon>Pseudomonadaceae</taxon>
        <taxon>Pseudomonas</taxon>
        <taxon>Pseudomonas syringae</taxon>
    </lineage>
</organism>
<dbReference type="EC" id="5.2.1.8" evidence="6"/>
<dbReference type="OMA" id="DQFIAAN"/>
<evidence type="ECO:0000256" key="5">
    <source>
        <dbReference type="PROSITE-ProRule" id="PRU00277"/>
    </source>
</evidence>
<feature type="compositionally biased region" description="Low complexity" evidence="7">
    <location>
        <begin position="247"/>
        <end position="256"/>
    </location>
</feature>
<accession>A0A120ANG1</accession>
<dbReference type="EMBL" id="JAGSOW010000001">
    <property type="protein sequence ID" value="MDC3734379.1"/>
    <property type="molecule type" value="Genomic_DNA"/>
</dbReference>
<dbReference type="Proteomes" id="UP000237295">
    <property type="component" value="Unassembled WGS sequence"/>
</dbReference>
<dbReference type="Pfam" id="PF00254">
    <property type="entry name" value="FKBP_C"/>
    <property type="match status" value="1"/>
</dbReference>
<feature type="signal peptide" evidence="8">
    <location>
        <begin position="1"/>
        <end position="18"/>
    </location>
</feature>
<dbReference type="Gene3D" id="1.10.287.460">
    <property type="entry name" value="Peptidyl-prolyl cis-trans isomerase, FKBP-type, N-terminal domain"/>
    <property type="match status" value="1"/>
</dbReference>
<feature type="region of interest" description="Disordered" evidence="7">
    <location>
        <begin position="232"/>
        <end position="256"/>
    </location>
</feature>
<keyword evidence="4 5" id="KW-0413">Isomerase</keyword>
<dbReference type="EMBL" id="NBAQ01000001">
    <property type="protein sequence ID" value="POQ05922.1"/>
    <property type="molecule type" value="Genomic_DNA"/>
</dbReference>
<proteinExistence type="inferred from homology"/>
<comment type="catalytic activity">
    <reaction evidence="1 5 6">
        <text>[protein]-peptidylproline (omega=180) = [protein]-peptidylproline (omega=0)</text>
        <dbReference type="Rhea" id="RHEA:16237"/>
        <dbReference type="Rhea" id="RHEA-COMP:10747"/>
        <dbReference type="Rhea" id="RHEA-COMP:10748"/>
        <dbReference type="ChEBI" id="CHEBI:83833"/>
        <dbReference type="ChEBI" id="CHEBI:83834"/>
        <dbReference type="EC" id="5.2.1.8"/>
    </reaction>
</comment>
<dbReference type="SUPFAM" id="SSF54534">
    <property type="entry name" value="FKBP-like"/>
    <property type="match status" value="1"/>
</dbReference>
<dbReference type="GO" id="GO:0006457">
    <property type="term" value="P:protein folding"/>
    <property type="evidence" value="ECO:0007669"/>
    <property type="project" value="InterPro"/>
</dbReference>
<protein>
    <recommendedName>
        <fullName evidence="6">Peptidyl-prolyl cis-trans isomerase</fullName>
        <ecNumber evidence="6">5.2.1.8</ecNumber>
    </recommendedName>
</protein>
<keyword evidence="8" id="KW-0732">Signal</keyword>
<evidence type="ECO:0000256" key="8">
    <source>
        <dbReference type="SAM" id="SignalP"/>
    </source>
</evidence>
<comment type="caution">
    <text evidence="10">The sequence shown here is derived from an EMBL/GenBank/DDBJ whole genome shotgun (WGS) entry which is preliminary data.</text>
</comment>
<dbReference type="InterPro" id="IPR000774">
    <property type="entry name" value="PPIase_FKBP_N"/>
</dbReference>
<dbReference type="RefSeq" id="WP_003346532.1">
    <property type="nucleotide sequence ID" value="NZ_CP026568.1"/>
</dbReference>
<dbReference type="InterPro" id="IPR036944">
    <property type="entry name" value="PPIase_FKBP_N_sf"/>
</dbReference>
<evidence type="ECO:0000256" key="1">
    <source>
        <dbReference type="ARBA" id="ARBA00000971"/>
    </source>
</evidence>
<dbReference type="InterPro" id="IPR001179">
    <property type="entry name" value="PPIase_FKBP_dom"/>
</dbReference>
<gene>
    <name evidence="11" type="ORF">CXB42_00360</name>
    <name evidence="10" type="ORF">KDL27_01080</name>
</gene>
<dbReference type="Proteomes" id="UP001220207">
    <property type="component" value="Unassembled WGS sequence"/>
</dbReference>
<evidence type="ECO:0000313" key="12">
    <source>
        <dbReference type="Proteomes" id="UP000237295"/>
    </source>
</evidence>
<dbReference type="FunFam" id="3.10.50.40:FF:000006">
    <property type="entry name" value="Peptidyl-prolyl cis-trans isomerase"/>
    <property type="match status" value="1"/>
</dbReference>
<reference evidence="11 12" key="1">
    <citation type="submission" date="2017-03" db="EMBL/GenBank/DDBJ databases">
        <authorList>
            <person name="Hulin M.T."/>
        </authorList>
    </citation>
    <scope>NUCLEOTIDE SEQUENCE [LARGE SCALE GENOMIC DNA]</scope>
    <source>
        <strain evidence="11 12">5264</strain>
    </source>
</reference>
<dbReference type="PROSITE" id="PS50059">
    <property type="entry name" value="FKBP_PPIASE"/>
    <property type="match status" value="1"/>
</dbReference>
<comment type="similarity">
    <text evidence="2 6">Belongs to the FKBP-type PPIase family.</text>
</comment>
<evidence type="ECO:0000256" key="7">
    <source>
        <dbReference type="SAM" id="MobiDB-lite"/>
    </source>
</evidence>
<evidence type="ECO:0000313" key="13">
    <source>
        <dbReference type="Proteomes" id="UP001220207"/>
    </source>
</evidence>
<evidence type="ECO:0000313" key="10">
    <source>
        <dbReference type="EMBL" id="MDC3734379.1"/>
    </source>
</evidence>
<dbReference type="Pfam" id="PF01346">
    <property type="entry name" value="FKBP_N"/>
    <property type="match status" value="1"/>
</dbReference>
<feature type="chain" id="PRO_5043133996" description="Peptidyl-prolyl cis-trans isomerase" evidence="8">
    <location>
        <begin position="19"/>
        <end position="256"/>
    </location>
</feature>
<evidence type="ECO:0000313" key="11">
    <source>
        <dbReference type="EMBL" id="POQ05922.1"/>
    </source>
</evidence>